<protein>
    <recommendedName>
        <fullName evidence="3">Alpha-L-rhamnosidase six-hairpin glycosidase domain-containing protein</fullName>
    </recommendedName>
</protein>
<dbReference type="EMBL" id="BAABCV010000008">
    <property type="protein sequence ID" value="GAA4099213.1"/>
    <property type="molecule type" value="Genomic_DNA"/>
</dbReference>
<dbReference type="RefSeq" id="WP_345104705.1">
    <property type="nucleotide sequence ID" value="NZ_BAABCV010000008.1"/>
</dbReference>
<sequence length="737" mass="83632">MSNAISPWAAATGSYFEYKDQPEIFRFERQGYTFTGHLSEDSFFIKATWSGGGQLAFRPVFAPAYDLEIGSQKNINNNQIHIVLNSAIGKYDLEINLPENDTVLLNYKTTLTPAYDLLIPFWPRDIIATGTTGNIENTAGQVIVKQVGTRSGQLYFHMTRPKAGAVFYLQNLTALADYCEQTQTSAANVVGGEWPELGMALPPTTKGTPLKANQAVVISDAFVAFDPNVPADEAETVRQYLNFLSTLYLQLPKPDTNYTHWPDILEKGLKDLIDSPGCWAQVGGNHYFNAYVCDYVTPPEIMVQLAIILPLIDYAEWSGKTLDVIDRVKKGIPVFYDKKLGTLMRWHPKLVEDMEADEEQKKPMVMDSWYLHHPLHNLSRLALKGDKVAEKLFLDSIEFSIKVAHHFNYEWPVFYKIDTLEVVKAETEPGAGGEKDVPGLYALIMLQAWELTGNKRYLTEAEKAAQHLQGKGFELLYQANNTAFSAGALLRLYKITKKNVYLELSYLCLANIFKNVQLWDCNYGYGKNFPSFFTLFPLDNAPYAAVYEEQEVFCAFHDYLHNAQHIELFEPVRLLMTEYIRYLVDRAPYYYPPMLPKEMLQEDPKTGEIDPNLWIALEDLHDGWEKSGQVGQEVYGAGNAFGILPRHYMRVPEAHFLVYTDYPIYNFEPVKQKPVKFKLAGDGRLTSRLMVVKDSAHKLPPLKISCKGQEQALKGKTVKDGNQEYLVPGDAELTIEW</sequence>
<dbReference type="Proteomes" id="UP001500841">
    <property type="component" value="Unassembled WGS sequence"/>
</dbReference>
<organism evidence="1 2">
    <name type="scientific">Mucilaginibacter panaciglaebae</name>
    <dbReference type="NCBI Taxonomy" id="502331"/>
    <lineage>
        <taxon>Bacteria</taxon>
        <taxon>Pseudomonadati</taxon>
        <taxon>Bacteroidota</taxon>
        <taxon>Sphingobacteriia</taxon>
        <taxon>Sphingobacteriales</taxon>
        <taxon>Sphingobacteriaceae</taxon>
        <taxon>Mucilaginibacter</taxon>
    </lineage>
</organism>
<dbReference type="SUPFAM" id="SSF48208">
    <property type="entry name" value="Six-hairpin glycosidases"/>
    <property type="match status" value="1"/>
</dbReference>
<evidence type="ECO:0000313" key="1">
    <source>
        <dbReference type="EMBL" id="GAA4099213.1"/>
    </source>
</evidence>
<evidence type="ECO:0008006" key="3">
    <source>
        <dbReference type="Google" id="ProtNLM"/>
    </source>
</evidence>
<gene>
    <name evidence="1" type="ORF">GCM10022392_24160</name>
</gene>
<keyword evidence="2" id="KW-1185">Reference proteome</keyword>
<name>A0ABP7WXX2_9SPHI</name>
<evidence type="ECO:0000313" key="2">
    <source>
        <dbReference type="Proteomes" id="UP001500841"/>
    </source>
</evidence>
<proteinExistence type="predicted"/>
<reference evidence="2" key="1">
    <citation type="journal article" date="2019" name="Int. J. Syst. Evol. Microbiol.">
        <title>The Global Catalogue of Microorganisms (GCM) 10K type strain sequencing project: providing services to taxonomists for standard genome sequencing and annotation.</title>
        <authorList>
            <consortium name="The Broad Institute Genomics Platform"/>
            <consortium name="The Broad Institute Genome Sequencing Center for Infectious Disease"/>
            <person name="Wu L."/>
            <person name="Ma J."/>
        </authorList>
    </citation>
    <scope>NUCLEOTIDE SEQUENCE [LARGE SCALE GENOMIC DNA]</scope>
    <source>
        <strain evidence="2">JCM 17085</strain>
    </source>
</reference>
<accession>A0ABP7WXX2</accession>
<dbReference type="InterPro" id="IPR008928">
    <property type="entry name" value="6-hairpin_glycosidase_sf"/>
</dbReference>
<comment type="caution">
    <text evidence="1">The sequence shown here is derived from an EMBL/GenBank/DDBJ whole genome shotgun (WGS) entry which is preliminary data.</text>
</comment>